<feature type="region of interest" description="Disordered" evidence="2">
    <location>
        <begin position="529"/>
        <end position="668"/>
    </location>
</feature>
<feature type="compositionally biased region" description="Basic and acidic residues" evidence="2">
    <location>
        <begin position="595"/>
        <end position="636"/>
    </location>
</feature>
<dbReference type="AlphaFoldDB" id="A0A5J4W432"/>
<feature type="compositionally biased region" description="Basic and acidic residues" evidence="2">
    <location>
        <begin position="529"/>
        <end position="541"/>
    </location>
</feature>
<dbReference type="Proteomes" id="UP000324800">
    <property type="component" value="Unassembled WGS sequence"/>
</dbReference>
<feature type="compositionally biased region" description="Polar residues" evidence="2">
    <location>
        <begin position="390"/>
        <end position="403"/>
    </location>
</feature>
<feature type="compositionally biased region" description="Basic and acidic residues" evidence="2">
    <location>
        <begin position="556"/>
        <end position="586"/>
    </location>
</feature>
<comment type="caution">
    <text evidence="3">The sequence shown here is derived from an EMBL/GenBank/DDBJ whole genome shotgun (WGS) entry which is preliminary data.</text>
</comment>
<feature type="region of interest" description="Disordered" evidence="2">
    <location>
        <begin position="751"/>
        <end position="795"/>
    </location>
</feature>
<gene>
    <name evidence="3" type="ORF">EZS28_015041</name>
</gene>
<evidence type="ECO:0000313" key="3">
    <source>
        <dbReference type="EMBL" id="KAA6389432.1"/>
    </source>
</evidence>
<evidence type="ECO:0000313" key="4">
    <source>
        <dbReference type="Proteomes" id="UP000324800"/>
    </source>
</evidence>
<dbReference type="EMBL" id="SNRW01003590">
    <property type="protein sequence ID" value="KAA6389432.1"/>
    <property type="molecule type" value="Genomic_DNA"/>
</dbReference>
<sequence length="819" mass="96721">MSNITGKGNQRRRLNEENSSENENDQQIIVQNLDKNKNANEQEEDEAEEVEEMLQLHISPYSTRLVAIHCTAEGKSNSFDGWAAMSVLLHWRRLPETVSLRSGRNEVLIIIRSIEEAHGFLRRFGGAKLNGSQLHFRILLGPKPPPEMKLRSDMFSKCPVKLKDKLTQLDSLIERIRTSESKNPQQSDQIVKEIVVGPVAENIRDEREEQKLQQLQQILGYAAQSVTKETTRIINETIHTPVDSVCNTIMRPIVSGTMRLAGNQPYTVPISFINGQVAAMKSKEEYQKWMHLQQEAELELRKMEEIRIQFENEEIEKEKLRMQMELGEKQKNRGNMQKDKEIKLFTGDKKEIEQNLSHEEKLGIRLVHSTLESIRRAHDFKEDPNAVSKMQMNNNGLQKNNYTSDKRDKKIIDLSQTSEKRKKLENENFPIQAERKIQTDGQLHSKFVRKEEIVQKNKEQQKINSDNLKDKEKNKIKDQEKDKIIKVQEKDKNTEINKDKDKITDKLSDKLKDKQIILEADKDNQSIRTSLKRDDIKDRDSHHKHTPVTSGIKDQLINRDINKERQRDNKHHDHRRDDIKEQDSRYGHSTSGSQQDDRSRSRYDEYRRDQYGNDSRYDRDSRYNGVDDYRFREDPRYNSWIETQQRNERDYRKKQSSGTTQPLISQDPALLPTTQTMITSQAALLPTSPAASRSDNRYSRAQYTSGSILGWPYIDPKMIPPEYASQWYGTTNEAAYRAEIDAYYQRQISENQRSVDRDRDRDRQHVHDRSNRRDYDDRERDRDRDRERERQRALDIQWDQRRSDERYYYEQGRYQHGYK</sequence>
<accession>A0A5J4W432</accession>
<reference evidence="3 4" key="1">
    <citation type="submission" date="2019-03" db="EMBL/GenBank/DDBJ databases">
        <title>Single cell metagenomics reveals metabolic interactions within the superorganism composed of flagellate Streblomastix strix and complex community of Bacteroidetes bacteria on its surface.</title>
        <authorList>
            <person name="Treitli S.C."/>
            <person name="Kolisko M."/>
            <person name="Husnik F."/>
            <person name="Keeling P."/>
            <person name="Hampl V."/>
        </authorList>
    </citation>
    <scope>NUCLEOTIDE SEQUENCE [LARGE SCALE GENOMIC DNA]</scope>
    <source>
        <strain evidence="3">ST1C</strain>
    </source>
</reference>
<proteinExistence type="predicted"/>
<feature type="region of interest" description="Disordered" evidence="2">
    <location>
        <begin position="390"/>
        <end position="409"/>
    </location>
</feature>
<evidence type="ECO:0000256" key="1">
    <source>
        <dbReference type="SAM" id="Coils"/>
    </source>
</evidence>
<organism evidence="3 4">
    <name type="scientific">Streblomastix strix</name>
    <dbReference type="NCBI Taxonomy" id="222440"/>
    <lineage>
        <taxon>Eukaryota</taxon>
        <taxon>Metamonada</taxon>
        <taxon>Preaxostyla</taxon>
        <taxon>Oxymonadida</taxon>
        <taxon>Streblomastigidae</taxon>
        <taxon>Streblomastix</taxon>
    </lineage>
</organism>
<feature type="coiled-coil region" evidence="1">
    <location>
        <begin position="293"/>
        <end position="332"/>
    </location>
</feature>
<name>A0A5J4W432_9EUKA</name>
<feature type="compositionally biased region" description="Acidic residues" evidence="2">
    <location>
        <begin position="41"/>
        <end position="51"/>
    </location>
</feature>
<feature type="compositionally biased region" description="Basic and acidic residues" evidence="2">
    <location>
        <begin position="753"/>
        <end position="795"/>
    </location>
</feature>
<evidence type="ECO:0000256" key="2">
    <source>
        <dbReference type="SAM" id="MobiDB-lite"/>
    </source>
</evidence>
<feature type="region of interest" description="Disordered" evidence="2">
    <location>
        <begin position="1"/>
        <end position="51"/>
    </location>
</feature>
<feature type="region of interest" description="Disordered" evidence="2">
    <location>
        <begin position="455"/>
        <end position="478"/>
    </location>
</feature>
<protein>
    <submittedName>
        <fullName evidence="3">Uncharacterized protein</fullName>
    </submittedName>
</protein>
<keyword evidence="1" id="KW-0175">Coiled coil</keyword>